<keyword evidence="6" id="KW-0805">Transcription regulation</keyword>
<comment type="similarity">
    <text evidence="2">Belongs to the RRN7/TAF1B family.</text>
</comment>
<reference evidence="13 14" key="1">
    <citation type="submission" date="2025-04" db="UniProtKB">
        <authorList>
            <consortium name="RefSeq"/>
        </authorList>
    </citation>
    <scope>IDENTIFICATION</scope>
</reference>
<evidence type="ECO:0000256" key="3">
    <source>
        <dbReference type="ARBA" id="ARBA00022723"/>
    </source>
</evidence>
<evidence type="ECO:0000256" key="8">
    <source>
        <dbReference type="ARBA" id="ARBA00023163"/>
    </source>
</evidence>
<comment type="subcellular location">
    <subcellularLocation>
        <location evidence="1">Nucleus</location>
        <location evidence="1">Nucleolus</location>
    </subcellularLocation>
</comment>
<evidence type="ECO:0000313" key="13">
    <source>
        <dbReference type="RefSeq" id="XP_010258357.1"/>
    </source>
</evidence>
<name>A0A1U7ZX68_NELNU</name>
<dbReference type="OrthoDB" id="10069252at2759"/>
<dbReference type="InterPro" id="IPR048538">
    <property type="entry name" value="Rrn7_cyclin_C"/>
</dbReference>
<keyword evidence="3" id="KW-0479">Metal-binding</keyword>
<keyword evidence="5" id="KW-0862">Zinc</keyword>
<dbReference type="RefSeq" id="XP_010258359.1">
    <property type="nucleotide sequence ID" value="XM_010260057.2"/>
</dbReference>
<dbReference type="InterPro" id="IPR033599">
    <property type="entry name" value="TAF1B/Rrn7"/>
</dbReference>
<gene>
    <name evidence="13 14 15 16" type="primary">LOC104598135</name>
</gene>
<evidence type="ECO:0000256" key="7">
    <source>
        <dbReference type="ARBA" id="ARBA00023125"/>
    </source>
</evidence>
<dbReference type="RefSeq" id="XP_010258358.1">
    <property type="nucleotide sequence ID" value="XM_010260056.2"/>
</dbReference>
<dbReference type="Pfam" id="PF20644">
    <property type="entry name" value="Rrn7_cyclin_N"/>
    <property type="match status" value="1"/>
</dbReference>
<evidence type="ECO:0000256" key="5">
    <source>
        <dbReference type="ARBA" id="ARBA00022833"/>
    </source>
</evidence>
<evidence type="ECO:0000256" key="1">
    <source>
        <dbReference type="ARBA" id="ARBA00004604"/>
    </source>
</evidence>
<organism evidence="12 14">
    <name type="scientific">Nelumbo nucifera</name>
    <name type="common">Sacred lotus</name>
    <dbReference type="NCBI Taxonomy" id="4432"/>
    <lineage>
        <taxon>Eukaryota</taxon>
        <taxon>Viridiplantae</taxon>
        <taxon>Streptophyta</taxon>
        <taxon>Embryophyta</taxon>
        <taxon>Tracheophyta</taxon>
        <taxon>Spermatophyta</taxon>
        <taxon>Magnoliopsida</taxon>
        <taxon>Proteales</taxon>
        <taxon>Nelumbonaceae</taxon>
        <taxon>Nelumbo</taxon>
    </lineage>
</organism>
<dbReference type="AlphaFoldDB" id="A0A1U7ZX68"/>
<sequence length="739" mass="83546">MAEALMCHACGNVGLDSCNDGFYYCLRCGSQAEDIVETGVADEDFLDKGDARGAIYTAGHRRHKFQRQTVIKVEPLSQSQPPYYQTPHTQQSQFWKSLGLSEEHPIHKAVIKKEEPDYEEMRPSVPNDFASTSRGLSPEDYYSQVRVRYVMGIQLMIQFQCQALVEKFGVSPLICSLSGVIWLRLVAVSRVFDDGWADEAMLDSEVQAEAEPEVHKPRAKYSAEPHNIHGQRAVIIWIKSLKKKIPLSCSLAVSYLACHIAREAILPTDILRWTLEGKLPYLAAFVDIEKLFGQPSSACPVSSRLMFRPSRAVGLQKLESMAASIAQSIGLQMPPVNFYAIAYRYLNELSLPVEKILPHASRIYEWLMPPELWLSANEFRLPTRVCVMSIIMVAIRILYNINGFGIWEASLSSSGCSSSSCNQEGRFKPICKSAKRSDNKNECSPSSDSLKIGEEQLRSPSRFQKSEMELAEFLHDLETTYDKICYSHEYTKDLQTYLRYCKDVVFAGLEPTIEDNEEEKIIEQLWDFYEKQEDSEPSKVAGIGCCNGLNHKRSKDGAVSSLPTENKKRREEVCISSISIGNKRPGDEGCTGEISSDNGISDVDTFTKWSLDANDCSLSSQEQSSVPEGSSSAETLKDKALRQLKINMEENRFYYIPPRVNPKRFDYIHYVRKNDGGSRTYVAHADYYILLRACARLAQVDLRNMHAGVLKLERRLAWVEHRIGHCLQLWSSMKESLDG</sequence>
<dbReference type="eggNOG" id="KOG1988">
    <property type="taxonomic scope" value="Eukaryota"/>
</dbReference>
<dbReference type="Proteomes" id="UP000189703">
    <property type="component" value="Unplaced"/>
</dbReference>
<evidence type="ECO:0000313" key="12">
    <source>
        <dbReference type="Proteomes" id="UP000189703"/>
    </source>
</evidence>
<dbReference type="Pfam" id="PF20645">
    <property type="entry name" value="Rrn7_cyclin_C"/>
    <property type="match status" value="1"/>
</dbReference>
<feature type="domain" description="Rrn7/TAF1B N-terminal cyclin" evidence="10">
    <location>
        <begin position="153"/>
        <end position="285"/>
    </location>
</feature>
<evidence type="ECO:0000256" key="9">
    <source>
        <dbReference type="ARBA" id="ARBA00023242"/>
    </source>
</evidence>
<keyword evidence="12" id="KW-1185">Reference proteome</keyword>
<proteinExistence type="inferred from homology"/>
<accession>A0A1U7ZX68</accession>
<dbReference type="OMA" id="FGQRAVM"/>
<feature type="domain" description="Rrn7/TAF1B C-terminal cyclin" evidence="11">
    <location>
        <begin position="317"/>
        <end position="402"/>
    </location>
</feature>
<dbReference type="STRING" id="4432.A0A1U7ZX68"/>
<evidence type="ECO:0000256" key="6">
    <source>
        <dbReference type="ARBA" id="ARBA00023015"/>
    </source>
</evidence>
<dbReference type="InterPro" id="IPR048540">
    <property type="entry name" value="Rrn7_cyclin_N"/>
</dbReference>
<dbReference type="PANTHER" id="PTHR31576">
    <property type="entry name" value="TATA BOX-BINDING PROTEIN-ASSOCIATED FACTOR RNA POLYMERASE I SUBUNIT B"/>
    <property type="match status" value="1"/>
</dbReference>
<keyword evidence="8" id="KW-0804">Transcription</keyword>
<dbReference type="RefSeq" id="XP_010258360.1">
    <property type="nucleotide sequence ID" value="XM_010260058.2"/>
</dbReference>
<keyword evidence="9" id="KW-0539">Nucleus</keyword>
<dbReference type="GO" id="GO:0001164">
    <property type="term" value="F:RNA polymerase I core promoter sequence-specific DNA binding"/>
    <property type="evidence" value="ECO:0000318"/>
    <property type="project" value="GO_Central"/>
</dbReference>
<evidence type="ECO:0000313" key="16">
    <source>
        <dbReference type="RefSeq" id="XP_010258360.1"/>
    </source>
</evidence>
<dbReference type="GO" id="GO:0042790">
    <property type="term" value="P:nucleolar large rRNA transcription by RNA polymerase I"/>
    <property type="evidence" value="ECO:0000318"/>
    <property type="project" value="GO_Central"/>
</dbReference>
<protein>
    <submittedName>
        <fullName evidence="13 14">TATA box-binding protein-associated factor RNA polymerase I subunit B isoform X1</fullName>
    </submittedName>
</protein>
<evidence type="ECO:0000313" key="15">
    <source>
        <dbReference type="RefSeq" id="XP_010258359.1"/>
    </source>
</evidence>
<dbReference type="KEGG" id="nnu:104598135"/>
<evidence type="ECO:0000256" key="4">
    <source>
        <dbReference type="ARBA" id="ARBA00022771"/>
    </source>
</evidence>
<evidence type="ECO:0000259" key="11">
    <source>
        <dbReference type="Pfam" id="PF20645"/>
    </source>
</evidence>
<evidence type="ECO:0000313" key="14">
    <source>
        <dbReference type="RefSeq" id="XP_010258358.1"/>
    </source>
</evidence>
<dbReference type="GeneID" id="104598135"/>
<dbReference type="GO" id="GO:0008270">
    <property type="term" value="F:zinc ion binding"/>
    <property type="evidence" value="ECO:0007669"/>
    <property type="project" value="UniProtKB-KW"/>
</dbReference>
<keyword evidence="4" id="KW-0863">Zinc-finger</keyword>
<evidence type="ECO:0000259" key="10">
    <source>
        <dbReference type="Pfam" id="PF20644"/>
    </source>
</evidence>
<dbReference type="RefSeq" id="XP_010258357.1">
    <property type="nucleotide sequence ID" value="XM_010260055.2"/>
</dbReference>
<dbReference type="PANTHER" id="PTHR31576:SF2">
    <property type="entry name" value="TATA BOX-BINDING PROTEIN-ASSOCIATED FACTOR RNA POLYMERASE I SUBUNIT B"/>
    <property type="match status" value="1"/>
</dbReference>
<evidence type="ECO:0000256" key="2">
    <source>
        <dbReference type="ARBA" id="ARBA00006899"/>
    </source>
</evidence>
<dbReference type="GO" id="GO:0070860">
    <property type="term" value="C:RNA polymerase I core factor complex"/>
    <property type="evidence" value="ECO:0000318"/>
    <property type="project" value="GO_Central"/>
</dbReference>
<keyword evidence="7" id="KW-0238">DNA-binding</keyword>